<dbReference type="EnsemblPlants" id="KQJ90703">
    <property type="protein sequence ID" value="KQJ90703"/>
    <property type="gene ID" value="BRADI_4g33360v3"/>
</dbReference>
<dbReference type="GO" id="GO:0043161">
    <property type="term" value="P:proteasome-mediated ubiquitin-dependent protein catabolic process"/>
    <property type="evidence" value="ECO:0000318"/>
    <property type="project" value="GO_Central"/>
</dbReference>
<evidence type="ECO:0000259" key="1">
    <source>
        <dbReference type="PROSITE" id="PS50053"/>
    </source>
</evidence>
<gene>
    <name evidence="3" type="primary">LOC104584695</name>
    <name evidence="2" type="ORF">BRADI_4g33360v3</name>
</gene>
<dbReference type="InterPro" id="IPR029071">
    <property type="entry name" value="Ubiquitin-like_domsf"/>
</dbReference>
<dbReference type="Proteomes" id="UP000008810">
    <property type="component" value="Chromosome 4"/>
</dbReference>
<protein>
    <recommendedName>
        <fullName evidence="1">Ubiquitin-like domain-containing protein</fullName>
    </recommendedName>
</protein>
<dbReference type="SUPFAM" id="SSF54236">
    <property type="entry name" value="Ubiquitin-like"/>
    <property type="match status" value="1"/>
</dbReference>
<dbReference type="GO" id="GO:0005654">
    <property type="term" value="C:nucleoplasm"/>
    <property type="evidence" value="ECO:0000318"/>
    <property type="project" value="GO_Central"/>
</dbReference>
<dbReference type="Gramene" id="KQJ90703">
    <property type="protein sequence ID" value="KQJ90703"/>
    <property type="gene ID" value="BRADI_4g33360v3"/>
</dbReference>
<dbReference type="Gene3D" id="3.10.20.90">
    <property type="entry name" value="Phosphatidylinositol 3-kinase Catalytic Subunit, Chain A, domain 1"/>
    <property type="match status" value="1"/>
</dbReference>
<organism evidence="3">
    <name type="scientific">Brachypodium distachyon</name>
    <name type="common">Purple false brome</name>
    <name type="synonym">Trachynia distachya</name>
    <dbReference type="NCBI Taxonomy" id="15368"/>
    <lineage>
        <taxon>Eukaryota</taxon>
        <taxon>Viridiplantae</taxon>
        <taxon>Streptophyta</taxon>
        <taxon>Embryophyta</taxon>
        <taxon>Tracheophyta</taxon>
        <taxon>Spermatophyta</taxon>
        <taxon>Magnoliopsida</taxon>
        <taxon>Liliopsida</taxon>
        <taxon>Poales</taxon>
        <taxon>Poaceae</taxon>
        <taxon>BOP clade</taxon>
        <taxon>Pooideae</taxon>
        <taxon>Stipodae</taxon>
        <taxon>Brachypodieae</taxon>
        <taxon>Brachypodium</taxon>
    </lineage>
</organism>
<dbReference type="HOGENOM" id="CLU_085519_1_0_1"/>
<dbReference type="PANTHER" id="PTHR10621:SF33">
    <property type="entry name" value="OS09G0481650 PROTEIN"/>
    <property type="match status" value="1"/>
</dbReference>
<dbReference type="Pfam" id="PF00240">
    <property type="entry name" value="ubiquitin"/>
    <property type="match status" value="1"/>
</dbReference>
<dbReference type="OrthoDB" id="419317at2759"/>
<accession>I1IR52</accession>
<dbReference type="KEGG" id="bdi:104584695"/>
<name>I1IR52_BRADI</name>
<evidence type="ECO:0000313" key="3">
    <source>
        <dbReference type="EnsemblPlants" id="KQJ90703"/>
    </source>
</evidence>
<dbReference type="PANTHER" id="PTHR10621">
    <property type="entry name" value="UV EXCISION REPAIR PROTEIN RAD23"/>
    <property type="match status" value="1"/>
</dbReference>
<feature type="domain" description="Ubiquitin-like" evidence="1">
    <location>
        <begin position="1"/>
        <end position="78"/>
    </location>
</feature>
<dbReference type="CDD" id="cd17039">
    <property type="entry name" value="Ubl_ubiquitin_like"/>
    <property type="match status" value="1"/>
</dbReference>
<dbReference type="eggNOG" id="KOG0001">
    <property type="taxonomic scope" value="Eukaryota"/>
</dbReference>
<dbReference type="GO" id="GO:0043130">
    <property type="term" value="F:ubiquitin binding"/>
    <property type="evidence" value="ECO:0000318"/>
    <property type="project" value="GO_Central"/>
</dbReference>
<dbReference type="RefSeq" id="XP_014757334.1">
    <property type="nucleotide sequence ID" value="XM_014901848.2"/>
</dbReference>
<reference evidence="2 3" key="1">
    <citation type="journal article" date="2010" name="Nature">
        <title>Genome sequencing and analysis of the model grass Brachypodium distachyon.</title>
        <authorList>
            <consortium name="International Brachypodium Initiative"/>
        </authorList>
    </citation>
    <scope>NUCLEOTIDE SEQUENCE [LARGE SCALE GENOMIC DNA]</scope>
    <source>
        <strain evidence="2">Bd21</strain>
        <strain evidence="3">cv. Bd21</strain>
    </source>
</reference>
<keyword evidence="4" id="KW-1185">Reference proteome</keyword>
<dbReference type="PROSITE" id="PS50053">
    <property type="entry name" value="UBIQUITIN_2"/>
    <property type="match status" value="1"/>
</dbReference>
<evidence type="ECO:0000313" key="2">
    <source>
        <dbReference type="EMBL" id="KQJ90703.1"/>
    </source>
</evidence>
<sequence length="187" mass="19998">MDVTFVCSSGEAPFKMEVGFFDTVQDIKQKLQGRKGWPAAAMSLSHNGDLLLADDGAIERHGVVEGSVIRVALLDADGRSRHQQHQRQKKRTRPSTKKTLRVTVVSRCGAGRVEVAVGARGAPVGPTLRGALAAAAGFPLPRDGAFFFIHRQGVMDESRSFEWHGVAAGDEVVVFDGSVTRGGGPAY</sequence>
<evidence type="ECO:0000313" key="4">
    <source>
        <dbReference type="Proteomes" id="UP000008810"/>
    </source>
</evidence>
<dbReference type="GO" id="GO:0031593">
    <property type="term" value="F:polyubiquitin modification-dependent protein binding"/>
    <property type="evidence" value="ECO:0000318"/>
    <property type="project" value="GO_Central"/>
</dbReference>
<reference evidence="3" key="3">
    <citation type="submission" date="2018-08" db="UniProtKB">
        <authorList>
            <consortium name="EnsemblPlants"/>
        </authorList>
    </citation>
    <scope>IDENTIFICATION</scope>
    <source>
        <strain evidence="3">cv. Bd21</strain>
    </source>
</reference>
<dbReference type="GeneID" id="104584695"/>
<dbReference type="EMBL" id="CM000883">
    <property type="protein sequence ID" value="KQJ90703.1"/>
    <property type="molecule type" value="Genomic_DNA"/>
</dbReference>
<dbReference type="STRING" id="15368.I1IR52"/>
<dbReference type="AlphaFoldDB" id="I1IR52"/>
<dbReference type="GO" id="GO:0070628">
    <property type="term" value="F:proteasome binding"/>
    <property type="evidence" value="ECO:0000318"/>
    <property type="project" value="GO_Central"/>
</dbReference>
<dbReference type="OMA" id="FEMEVGF"/>
<dbReference type="GO" id="GO:0005829">
    <property type="term" value="C:cytosol"/>
    <property type="evidence" value="ECO:0000318"/>
    <property type="project" value="GO_Central"/>
</dbReference>
<reference evidence="2" key="2">
    <citation type="submission" date="2017-06" db="EMBL/GenBank/DDBJ databases">
        <title>WGS assembly of Brachypodium distachyon.</title>
        <authorList>
            <consortium name="The International Brachypodium Initiative"/>
            <person name="Lucas S."/>
            <person name="Harmon-Smith M."/>
            <person name="Lail K."/>
            <person name="Tice H."/>
            <person name="Grimwood J."/>
            <person name="Bruce D."/>
            <person name="Barry K."/>
            <person name="Shu S."/>
            <person name="Lindquist E."/>
            <person name="Wang M."/>
            <person name="Pitluck S."/>
            <person name="Vogel J.P."/>
            <person name="Garvin D.F."/>
            <person name="Mockler T.C."/>
            <person name="Schmutz J."/>
            <person name="Rokhsar D."/>
            <person name="Bevan M.W."/>
        </authorList>
    </citation>
    <scope>NUCLEOTIDE SEQUENCE</scope>
    <source>
        <strain evidence="2">Bd21</strain>
    </source>
</reference>
<dbReference type="InterPro" id="IPR000626">
    <property type="entry name" value="Ubiquitin-like_dom"/>
</dbReference>
<proteinExistence type="predicted"/>